<sequence length="160" mass="18614">MAFQQVTGGRLIDPKRDLELCFYSGHMDTSTYFFHRTGQCRDKNKECDSLGGGFKVVSKFARIMTDEERSIYPADKTHIVEFRIVGKRGRKDGDEYLPPLRTPQIQGYSRKESLKIMEEAVLALNTIDKTTYPELFERCQYQQHIVTFWPFASKWQEGEG</sequence>
<dbReference type="Proteomes" id="UP000630923">
    <property type="component" value="Unassembled WGS sequence"/>
</dbReference>
<evidence type="ECO:0000313" key="2">
    <source>
        <dbReference type="Proteomes" id="UP000630923"/>
    </source>
</evidence>
<comment type="caution">
    <text evidence="1">The sequence shown here is derived from an EMBL/GenBank/DDBJ whole genome shotgun (WGS) entry which is preliminary data.</text>
</comment>
<dbReference type="AlphaFoldDB" id="A0A919AMA0"/>
<gene>
    <name evidence="1" type="ORF">GCM10017044_05060</name>
</gene>
<dbReference type="RefSeq" id="WP_191249980.1">
    <property type="nucleotide sequence ID" value="NZ_BNCI01000001.1"/>
</dbReference>
<name>A0A919AMA0_9PROT</name>
<keyword evidence="2" id="KW-1185">Reference proteome</keyword>
<accession>A0A919AMA0</accession>
<reference evidence="1" key="1">
    <citation type="journal article" date="2014" name="Int. J. Syst. Evol. Microbiol.">
        <title>Complete genome sequence of Corynebacterium casei LMG S-19264T (=DSM 44701T), isolated from a smear-ripened cheese.</title>
        <authorList>
            <consortium name="US DOE Joint Genome Institute (JGI-PGF)"/>
            <person name="Walter F."/>
            <person name="Albersmeier A."/>
            <person name="Kalinowski J."/>
            <person name="Ruckert C."/>
        </authorList>
    </citation>
    <scope>NUCLEOTIDE SEQUENCE</scope>
    <source>
        <strain evidence="1">KCTC 42590</strain>
    </source>
</reference>
<dbReference type="EMBL" id="BNCI01000001">
    <property type="protein sequence ID" value="GHF13959.1"/>
    <property type="molecule type" value="Genomic_DNA"/>
</dbReference>
<organism evidence="1 2">
    <name type="scientific">Kordiimonas sediminis</name>
    <dbReference type="NCBI Taxonomy" id="1735581"/>
    <lineage>
        <taxon>Bacteria</taxon>
        <taxon>Pseudomonadati</taxon>
        <taxon>Pseudomonadota</taxon>
        <taxon>Alphaproteobacteria</taxon>
        <taxon>Kordiimonadales</taxon>
        <taxon>Kordiimonadaceae</taxon>
        <taxon>Kordiimonas</taxon>
    </lineage>
</organism>
<evidence type="ECO:0000313" key="1">
    <source>
        <dbReference type="EMBL" id="GHF13959.1"/>
    </source>
</evidence>
<proteinExistence type="predicted"/>
<reference evidence="1" key="2">
    <citation type="submission" date="2020-09" db="EMBL/GenBank/DDBJ databases">
        <authorList>
            <person name="Sun Q."/>
            <person name="Kim S."/>
        </authorList>
    </citation>
    <scope>NUCLEOTIDE SEQUENCE</scope>
    <source>
        <strain evidence="1">KCTC 42590</strain>
    </source>
</reference>
<protein>
    <submittedName>
        <fullName evidence="1">Uncharacterized protein</fullName>
    </submittedName>
</protein>